<dbReference type="EMBL" id="VSSQ01055104">
    <property type="protein sequence ID" value="MPN09010.1"/>
    <property type="molecule type" value="Genomic_DNA"/>
</dbReference>
<evidence type="ECO:0000313" key="1">
    <source>
        <dbReference type="EMBL" id="MPN09010.1"/>
    </source>
</evidence>
<name>A0A645F568_9ZZZZ</name>
<gene>
    <name evidence="1" type="ORF">SDC9_156298</name>
</gene>
<protein>
    <submittedName>
        <fullName evidence="1">Uncharacterized protein</fullName>
    </submittedName>
</protein>
<accession>A0A645F568</accession>
<organism evidence="1">
    <name type="scientific">bioreactor metagenome</name>
    <dbReference type="NCBI Taxonomy" id="1076179"/>
    <lineage>
        <taxon>unclassified sequences</taxon>
        <taxon>metagenomes</taxon>
        <taxon>ecological metagenomes</taxon>
    </lineage>
</organism>
<dbReference type="AlphaFoldDB" id="A0A645F568"/>
<sequence>MGPAAGLTDDPVNFNALIAQRELDFPGVRAVTDQIPAPTAGAAKLVEWNLVDELVVGRLVVLLGKLVAFWKINSYHDIAPRIGVP</sequence>
<comment type="caution">
    <text evidence="1">The sequence shown here is derived from an EMBL/GenBank/DDBJ whole genome shotgun (WGS) entry which is preliminary data.</text>
</comment>
<reference evidence="1" key="1">
    <citation type="submission" date="2019-08" db="EMBL/GenBank/DDBJ databases">
        <authorList>
            <person name="Kucharzyk K."/>
            <person name="Murdoch R.W."/>
            <person name="Higgins S."/>
            <person name="Loffler F."/>
        </authorList>
    </citation>
    <scope>NUCLEOTIDE SEQUENCE</scope>
</reference>
<proteinExistence type="predicted"/>